<dbReference type="PANTHER" id="PTHR11409:SF42">
    <property type="entry name" value="ADENOSINE DEAMINASE-LIKE PROTEIN"/>
    <property type="match status" value="1"/>
</dbReference>
<keyword evidence="5" id="KW-0862">Zinc</keyword>
<evidence type="ECO:0000256" key="2">
    <source>
        <dbReference type="ARBA" id="ARBA00006676"/>
    </source>
</evidence>
<dbReference type="InterPro" id="IPR001365">
    <property type="entry name" value="A_deaminase_dom"/>
</dbReference>
<proteinExistence type="inferred from homology"/>
<dbReference type="Proteomes" id="UP001063166">
    <property type="component" value="Unassembled WGS sequence"/>
</dbReference>
<dbReference type="EMBL" id="BRPK01000003">
    <property type="protein sequence ID" value="GLB36771.1"/>
    <property type="molecule type" value="Genomic_DNA"/>
</dbReference>
<accession>A0A9P3PJ88</accession>
<dbReference type="Gene3D" id="3.20.20.140">
    <property type="entry name" value="Metal-dependent hydrolases"/>
    <property type="match status" value="1"/>
</dbReference>
<gene>
    <name evidence="9" type="ORF">LshimejAT787_0310580</name>
</gene>
<evidence type="ECO:0000256" key="5">
    <source>
        <dbReference type="ARBA" id="ARBA00022833"/>
    </source>
</evidence>
<comment type="cofactor">
    <cofactor evidence="1">
        <name>Zn(2+)</name>
        <dbReference type="ChEBI" id="CHEBI:29105"/>
    </cofactor>
</comment>
<evidence type="ECO:0000313" key="9">
    <source>
        <dbReference type="EMBL" id="GLB36771.1"/>
    </source>
</evidence>
<comment type="catalytic activity">
    <reaction evidence="7">
        <text>N(6)-methyl-AMP + H2O + H(+) = IMP + methylamine</text>
        <dbReference type="Rhea" id="RHEA:16001"/>
        <dbReference type="ChEBI" id="CHEBI:15377"/>
        <dbReference type="ChEBI" id="CHEBI:15378"/>
        <dbReference type="ChEBI" id="CHEBI:58053"/>
        <dbReference type="ChEBI" id="CHEBI:59338"/>
        <dbReference type="ChEBI" id="CHEBI:144842"/>
    </reaction>
    <physiologicalReaction direction="left-to-right" evidence="7">
        <dbReference type="Rhea" id="RHEA:16002"/>
    </physiologicalReaction>
</comment>
<dbReference type="OrthoDB" id="272271at2759"/>
<protein>
    <submittedName>
        <fullName evidence="9">Metallo-dependent hydrolase</fullName>
    </submittedName>
</protein>
<organism evidence="9 10">
    <name type="scientific">Lyophyllum shimeji</name>
    <name type="common">Hon-shimeji</name>
    <name type="synonym">Tricholoma shimeji</name>
    <dbReference type="NCBI Taxonomy" id="47721"/>
    <lineage>
        <taxon>Eukaryota</taxon>
        <taxon>Fungi</taxon>
        <taxon>Dikarya</taxon>
        <taxon>Basidiomycota</taxon>
        <taxon>Agaricomycotina</taxon>
        <taxon>Agaricomycetes</taxon>
        <taxon>Agaricomycetidae</taxon>
        <taxon>Agaricales</taxon>
        <taxon>Tricholomatineae</taxon>
        <taxon>Lyophyllaceae</taxon>
        <taxon>Lyophyllum</taxon>
    </lineage>
</organism>
<keyword evidence="4 9" id="KW-0378">Hydrolase</keyword>
<comment type="caution">
    <text evidence="9">The sequence shown here is derived from an EMBL/GenBank/DDBJ whole genome shotgun (WGS) entry which is preliminary data.</text>
</comment>
<evidence type="ECO:0000256" key="6">
    <source>
        <dbReference type="ARBA" id="ARBA00023080"/>
    </source>
</evidence>
<dbReference type="SUPFAM" id="SSF51556">
    <property type="entry name" value="Metallo-dependent hydrolases"/>
    <property type="match status" value="1"/>
</dbReference>
<dbReference type="InterPro" id="IPR032466">
    <property type="entry name" value="Metal_Hydrolase"/>
</dbReference>
<dbReference type="GO" id="GO:0006154">
    <property type="term" value="P:adenosine catabolic process"/>
    <property type="evidence" value="ECO:0007669"/>
    <property type="project" value="TreeGrafter"/>
</dbReference>
<sequence>MPIAGPAAEALQALTPEQIIFIKTLPKAELHAHLNGSIPISVLQELAREYVASAPLSSKSVSNDAIRAVIDDLLNGVTLDEISDFFGLFPAIYALTSTPSALARATRAVLSLFLDGEYPQCTYLELRTTPRETPEMTREQYLRVVLGELRHYGVQRAALIVSLDRRMGNEVLRECLDVAKKLKADGEPVVGVDLCGDPMAGDVELFREYFDEARDAGLGVTLHIAETKQNPTRETLQLLSFSPDRLGHATFLDEEAQKIVAERNTCIEICLSSNILCRTVSAIGCHHIRHHLKQGHPIAICTDDVLPFRTSLVGEYALLMAPKPLGLGLSEAEVKAVAEMSMQSRFVSMAGVKS</sequence>
<evidence type="ECO:0000259" key="8">
    <source>
        <dbReference type="Pfam" id="PF00962"/>
    </source>
</evidence>
<keyword evidence="3" id="KW-0479">Metal-binding</keyword>
<reference evidence="9" key="1">
    <citation type="submission" date="2022-07" db="EMBL/GenBank/DDBJ databases">
        <title>The genome of Lyophyllum shimeji provides insight into the initial evolution of ectomycorrhizal fungal genome.</title>
        <authorList>
            <person name="Kobayashi Y."/>
            <person name="Shibata T."/>
            <person name="Hirakawa H."/>
            <person name="Shigenobu S."/>
            <person name="Nishiyama T."/>
            <person name="Yamada A."/>
            <person name="Hasebe M."/>
            <person name="Kawaguchi M."/>
        </authorList>
    </citation>
    <scope>NUCLEOTIDE SEQUENCE</scope>
    <source>
        <strain evidence="9">AT787</strain>
    </source>
</reference>
<evidence type="ECO:0000256" key="4">
    <source>
        <dbReference type="ARBA" id="ARBA00022801"/>
    </source>
</evidence>
<keyword evidence="10" id="KW-1185">Reference proteome</keyword>
<dbReference type="PANTHER" id="PTHR11409">
    <property type="entry name" value="ADENOSINE DEAMINASE"/>
    <property type="match status" value="1"/>
</dbReference>
<feature type="domain" description="Adenosine deaminase" evidence="8">
    <location>
        <begin position="26"/>
        <end position="348"/>
    </location>
</feature>
<dbReference type="Pfam" id="PF00962">
    <property type="entry name" value="A_deaminase"/>
    <property type="match status" value="1"/>
</dbReference>
<dbReference type="GO" id="GO:0046872">
    <property type="term" value="F:metal ion binding"/>
    <property type="evidence" value="ECO:0007669"/>
    <property type="project" value="UniProtKB-KW"/>
</dbReference>
<evidence type="ECO:0000256" key="1">
    <source>
        <dbReference type="ARBA" id="ARBA00001947"/>
    </source>
</evidence>
<dbReference type="InterPro" id="IPR006330">
    <property type="entry name" value="Ado/ade_deaminase"/>
</dbReference>
<dbReference type="GO" id="GO:0004000">
    <property type="term" value="F:adenosine deaminase activity"/>
    <property type="evidence" value="ECO:0007669"/>
    <property type="project" value="TreeGrafter"/>
</dbReference>
<dbReference type="GO" id="GO:0009117">
    <property type="term" value="P:nucleotide metabolic process"/>
    <property type="evidence" value="ECO:0007669"/>
    <property type="project" value="UniProtKB-KW"/>
</dbReference>
<name>A0A9P3PJ88_LYOSH</name>
<evidence type="ECO:0000256" key="7">
    <source>
        <dbReference type="ARBA" id="ARBA00048787"/>
    </source>
</evidence>
<comment type="similarity">
    <text evidence="2">Belongs to the metallo-dependent hydrolases superfamily. Adenosine and AMP deaminases family.</text>
</comment>
<dbReference type="GO" id="GO:0046103">
    <property type="term" value="P:inosine biosynthetic process"/>
    <property type="evidence" value="ECO:0007669"/>
    <property type="project" value="TreeGrafter"/>
</dbReference>
<evidence type="ECO:0000256" key="3">
    <source>
        <dbReference type="ARBA" id="ARBA00022723"/>
    </source>
</evidence>
<evidence type="ECO:0000313" key="10">
    <source>
        <dbReference type="Proteomes" id="UP001063166"/>
    </source>
</evidence>
<dbReference type="AlphaFoldDB" id="A0A9P3PJ88"/>
<keyword evidence="6" id="KW-0546">Nucleotide metabolism</keyword>